<keyword evidence="3" id="KW-0808">Transferase</keyword>
<feature type="domain" description="Glycosyltransferase 2-like" evidence="4">
    <location>
        <begin position="17"/>
        <end position="163"/>
    </location>
</feature>
<dbReference type="InterPro" id="IPR029044">
    <property type="entry name" value="Nucleotide-diphossugar_trans"/>
</dbReference>
<reference evidence="6" key="1">
    <citation type="submission" date="2018-05" db="EMBL/GenBank/DDBJ databases">
        <title>Ignatzschineria dubaiensis sp. nov., isolated from necrotic foot tissues of dromedaries (Camelus dromedarius) and associated maggots in Dubai, United Arab Emirates.</title>
        <authorList>
            <person name="Tsang C.C."/>
            <person name="Tang J.Y.M."/>
            <person name="Fong J.Y.H."/>
            <person name="Kinne J."/>
            <person name="Lee H.H."/>
            <person name="Joseph M."/>
            <person name="Jose S."/>
            <person name="Schuster R.K."/>
            <person name="Tang Y."/>
            <person name="Sivakumar S."/>
            <person name="Chen J.H.K."/>
            <person name="Teng J.L.L."/>
            <person name="Lau S.K.P."/>
            <person name="Wernery U."/>
            <person name="Woo P.C.Y."/>
        </authorList>
    </citation>
    <scope>NUCLEOTIDE SEQUENCE [LARGE SCALE GENOMIC DNA]</scope>
    <source>
        <strain evidence="6">UAE-HKU57</strain>
    </source>
</reference>
<proteinExistence type="inferred from homology"/>
<dbReference type="Gene3D" id="3.90.550.10">
    <property type="entry name" value="Spore Coat Polysaccharide Biosynthesis Protein SpsA, Chain A"/>
    <property type="match status" value="1"/>
</dbReference>
<dbReference type="RefSeq" id="WP_109217879.1">
    <property type="nucleotide sequence ID" value="NZ_QEWW01000003.1"/>
</dbReference>
<dbReference type="EMBL" id="QEWW01000003">
    <property type="protein sequence ID" value="PWD86181.1"/>
    <property type="molecule type" value="Genomic_DNA"/>
</dbReference>
<dbReference type="PANTHER" id="PTHR43685:SF5">
    <property type="entry name" value="GLYCOSYLTRANSFERASE EPSE-RELATED"/>
    <property type="match status" value="1"/>
</dbReference>
<organism evidence="5 6">
    <name type="scientific">Ignatzschineria cameli</name>
    <dbReference type="NCBI Taxonomy" id="2182793"/>
    <lineage>
        <taxon>Bacteria</taxon>
        <taxon>Pseudomonadati</taxon>
        <taxon>Pseudomonadota</taxon>
        <taxon>Gammaproteobacteria</taxon>
        <taxon>Cardiobacteriales</taxon>
        <taxon>Ignatzschineriaceae</taxon>
        <taxon>Ignatzschineria</taxon>
    </lineage>
</organism>
<name>A0A2U2AQL3_9GAMM</name>
<evidence type="ECO:0000256" key="3">
    <source>
        <dbReference type="ARBA" id="ARBA00022679"/>
    </source>
</evidence>
<evidence type="ECO:0000313" key="6">
    <source>
        <dbReference type="Proteomes" id="UP000245059"/>
    </source>
</evidence>
<gene>
    <name evidence="5" type="ORF">DC077_05405</name>
</gene>
<comment type="caution">
    <text evidence="5">The sequence shown here is derived from an EMBL/GenBank/DDBJ whole genome shotgun (WGS) entry which is preliminary data.</text>
</comment>
<dbReference type="InterPro" id="IPR050834">
    <property type="entry name" value="Glycosyltransf_2"/>
</dbReference>
<dbReference type="Pfam" id="PF00535">
    <property type="entry name" value="Glycos_transf_2"/>
    <property type="match status" value="1"/>
</dbReference>
<sequence>MTASFSVLLSIYYKEDPTHFDEALTSIWDHQILKPNEIVLVKDGPLTPELDDVIKHWKQKLGDIFIVSALEKNEGTGRAKNHGLQLCNYEYIAIMDTDDISVSNRFQMQIEYLEKHPNIVVLGGQLQEFVGSLDNIISEKNVPLSHNDITSFSKNRSPFNHPTSIYKRKEITEIGGYKHHLFMEDYNLWIRVLSKGYQTANLPDILLYQRISNGMHGRRRGWQYIKSEWQMFKLKCSLKYQNRFNAFLLFLLKSSIRILPTSLLQKIYNTFLRKKIDSSN</sequence>
<dbReference type="Proteomes" id="UP000245059">
    <property type="component" value="Unassembled WGS sequence"/>
</dbReference>
<evidence type="ECO:0000256" key="1">
    <source>
        <dbReference type="ARBA" id="ARBA00006739"/>
    </source>
</evidence>
<dbReference type="SUPFAM" id="SSF53448">
    <property type="entry name" value="Nucleotide-diphospho-sugar transferases"/>
    <property type="match status" value="1"/>
</dbReference>
<comment type="similarity">
    <text evidence="1">Belongs to the glycosyltransferase 2 family.</text>
</comment>
<evidence type="ECO:0000313" key="5">
    <source>
        <dbReference type="EMBL" id="PWD86181.1"/>
    </source>
</evidence>
<dbReference type="AlphaFoldDB" id="A0A2U2AQL3"/>
<protein>
    <submittedName>
        <fullName evidence="5">Amylovoran biosynthesis protein AmsE</fullName>
    </submittedName>
</protein>
<keyword evidence="2" id="KW-0328">Glycosyltransferase</keyword>
<evidence type="ECO:0000256" key="2">
    <source>
        <dbReference type="ARBA" id="ARBA00022676"/>
    </source>
</evidence>
<dbReference type="PANTHER" id="PTHR43685">
    <property type="entry name" value="GLYCOSYLTRANSFERASE"/>
    <property type="match status" value="1"/>
</dbReference>
<dbReference type="InterPro" id="IPR001173">
    <property type="entry name" value="Glyco_trans_2-like"/>
</dbReference>
<accession>A0A2U2AQL3</accession>
<dbReference type="GO" id="GO:0016757">
    <property type="term" value="F:glycosyltransferase activity"/>
    <property type="evidence" value="ECO:0007669"/>
    <property type="project" value="UniProtKB-KW"/>
</dbReference>
<evidence type="ECO:0000259" key="4">
    <source>
        <dbReference type="Pfam" id="PF00535"/>
    </source>
</evidence>